<evidence type="ECO:0000256" key="7">
    <source>
        <dbReference type="ARBA" id="ARBA00022918"/>
    </source>
</evidence>
<gene>
    <name evidence="12" type="ORF">QTO34_002037</name>
</gene>
<evidence type="ECO:0000256" key="2">
    <source>
        <dbReference type="ARBA" id="ARBA00022679"/>
    </source>
</evidence>
<dbReference type="AlphaFoldDB" id="A0AA40LKW9"/>
<dbReference type="InterPro" id="IPR015416">
    <property type="entry name" value="Znf_H2C2_histone_UAS-bd"/>
</dbReference>
<dbReference type="InterPro" id="IPR002156">
    <property type="entry name" value="RNaseH_domain"/>
</dbReference>
<dbReference type="PROSITE" id="PS50994">
    <property type="entry name" value="INTEGRASE"/>
    <property type="match status" value="1"/>
</dbReference>
<dbReference type="Gene3D" id="3.30.420.10">
    <property type="entry name" value="Ribonuclease H-like superfamily/Ribonuclease H"/>
    <property type="match status" value="2"/>
</dbReference>
<comment type="similarity">
    <text evidence="1">Belongs to the beta type-B retroviral polymerase family. HERV class-II K(HML-2) pol subfamily.</text>
</comment>
<keyword evidence="3" id="KW-0548">Nucleotidyltransferase</keyword>
<accession>A0AA40LKW9</accession>
<feature type="region of interest" description="Disordered" evidence="8">
    <location>
        <begin position="909"/>
        <end position="953"/>
    </location>
</feature>
<reference evidence="12" key="1">
    <citation type="submission" date="2023-06" db="EMBL/GenBank/DDBJ databases">
        <title>Reference genome for the Northern bat (Eptesicus nilssonii), a most northern bat species.</title>
        <authorList>
            <person name="Laine V.N."/>
            <person name="Pulliainen A.T."/>
            <person name="Lilley T.M."/>
        </authorList>
    </citation>
    <scope>NUCLEOTIDE SEQUENCE</scope>
    <source>
        <strain evidence="12">BLF_Eptnil</strain>
        <tissue evidence="12">Kidney</tissue>
    </source>
</reference>
<keyword evidence="4" id="KW-0540">Nuclease</keyword>
<evidence type="ECO:0000256" key="1">
    <source>
        <dbReference type="ARBA" id="ARBA00010879"/>
    </source>
</evidence>
<evidence type="ECO:0000259" key="11">
    <source>
        <dbReference type="PROSITE" id="PS50994"/>
    </source>
</evidence>
<dbReference type="GO" id="GO:0015074">
    <property type="term" value="P:DNA integration"/>
    <property type="evidence" value="ECO:0007669"/>
    <property type="project" value="InterPro"/>
</dbReference>
<dbReference type="InterPro" id="IPR000477">
    <property type="entry name" value="RT_dom"/>
</dbReference>
<dbReference type="InterPro" id="IPR043128">
    <property type="entry name" value="Rev_trsase/Diguanyl_cyclase"/>
</dbReference>
<proteinExistence type="inferred from homology"/>
<evidence type="ECO:0000259" key="9">
    <source>
        <dbReference type="PROSITE" id="PS50878"/>
    </source>
</evidence>
<keyword evidence="7" id="KW-0695">RNA-directed DNA polymerase</keyword>
<dbReference type="InterPro" id="IPR043502">
    <property type="entry name" value="DNA/RNA_pol_sf"/>
</dbReference>
<dbReference type="GO" id="GO:0003964">
    <property type="term" value="F:RNA-directed DNA polymerase activity"/>
    <property type="evidence" value="ECO:0007669"/>
    <property type="project" value="UniProtKB-KW"/>
</dbReference>
<dbReference type="InterPro" id="IPR001584">
    <property type="entry name" value="Integrase_cat-core"/>
</dbReference>
<dbReference type="GO" id="GO:0003676">
    <property type="term" value="F:nucleic acid binding"/>
    <property type="evidence" value="ECO:0007669"/>
    <property type="project" value="InterPro"/>
</dbReference>
<dbReference type="EMBL" id="JAULJE010000011">
    <property type="protein sequence ID" value="KAK1337411.1"/>
    <property type="molecule type" value="Genomic_DNA"/>
</dbReference>
<protein>
    <submittedName>
        <fullName evidence="12">Uncharacterized protein</fullName>
    </submittedName>
</protein>
<dbReference type="Pfam" id="PF00078">
    <property type="entry name" value="RVT_1"/>
    <property type="match status" value="1"/>
</dbReference>
<feature type="domain" description="RNase H type-1" evidence="10">
    <location>
        <begin position="490"/>
        <end position="629"/>
    </location>
</feature>
<keyword evidence="6" id="KW-0378">Hydrolase</keyword>
<dbReference type="PROSITE" id="PS50878">
    <property type="entry name" value="RT_POL"/>
    <property type="match status" value="1"/>
</dbReference>
<dbReference type="Pfam" id="PF00665">
    <property type="entry name" value="rve"/>
    <property type="match status" value="1"/>
</dbReference>
<evidence type="ECO:0000256" key="3">
    <source>
        <dbReference type="ARBA" id="ARBA00022695"/>
    </source>
</evidence>
<dbReference type="GO" id="GO:0004523">
    <property type="term" value="F:RNA-DNA hybrid ribonuclease activity"/>
    <property type="evidence" value="ECO:0007669"/>
    <property type="project" value="InterPro"/>
</dbReference>
<dbReference type="Gene3D" id="3.10.10.10">
    <property type="entry name" value="HIV Type 1 Reverse Transcriptase, subunit A, domain 1"/>
    <property type="match status" value="1"/>
</dbReference>
<dbReference type="PANTHER" id="PTHR41694">
    <property type="entry name" value="ENDOGENOUS RETROVIRUS GROUP K MEMBER POL PROTEIN"/>
    <property type="match status" value="1"/>
</dbReference>
<dbReference type="Pfam" id="PF00075">
    <property type="entry name" value="RNase_H"/>
    <property type="match status" value="1"/>
</dbReference>
<dbReference type="PROSITE" id="PS50879">
    <property type="entry name" value="RNASE_H_1"/>
    <property type="match status" value="1"/>
</dbReference>
<evidence type="ECO:0000256" key="8">
    <source>
        <dbReference type="SAM" id="MobiDB-lite"/>
    </source>
</evidence>
<organism evidence="12 13">
    <name type="scientific">Cnephaeus nilssonii</name>
    <name type="common">Northern bat</name>
    <name type="synonym">Eptesicus nilssonii</name>
    <dbReference type="NCBI Taxonomy" id="3371016"/>
    <lineage>
        <taxon>Eukaryota</taxon>
        <taxon>Metazoa</taxon>
        <taxon>Chordata</taxon>
        <taxon>Craniata</taxon>
        <taxon>Vertebrata</taxon>
        <taxon>Euteleostomi</taxon>
        <taxon>Mammalia</taxon>
        <taxon>Eutheria</taxon>
        <taxon>Laurasiatheria</taxon>
        <taxon>Chiroptera</taxon>
        <taxon>Yangochiroptera</taxon>
        <taxon>Vespertilionidae</taxon>
        <taxon>Cnephaeus</taxon>
    </lineage>
</organism>
<dbReference type="CDD" id="cd09273">
    <property type="entry name" value="RNase_HI_RT_Bel"/>
    <property type="match status" value="1"/>
</dbReference>
<dbReference type="InterPro" id="IPR036397">
    <property type="entry name" value="RNaseH_sf"/>
</dbReference>
<sequence length="953" mass="106800">MGAEITFAPNGSAQLRLSEETSPMILSLAVPREEEWRLYAPQSKASPLEPELEEEFPLVWAEGNPPGLAKDHGPILIDLKPGAQPVKIRQYPIPWEACLGIQVHLDRLLQWGLLKRCQSSWNTPLLPVKKPETNDYRPVQDLRAVNEAVTTLHATLPNPYTLLGLIPSEVECLVRSRMVYMPRSERCLFCLRLDPISQPLFVFEWENPNTGAKEQFTWTRLPQGFKNSPTLFSGALASDLSKFPGQDLGCVLLPYVDDLLLASSTRAQCCEGTRALLRPLTETGYRVSKKKAQIWFSDLAKPLYEALKGEEKAPIVWGPEQEKAFISIKAKLTEAPALGLPDVTRDFNLFVHENNGVALGVLTQEFGPWQRPHIDPVASGWPPCLRALAATALLIKEADKLTLGQNLNVKVPHSVITLMEAKGQHWLTHARMTQYQGLLIENPRVRLEAVRTLNPATFLPVAVGAPEHDCLEVLEEVYSSRPDLMDRPLSNPDLVLFTDGSSLLDEGKRRAGYAVVSDCETIEAQALPEGWSAQRAELWALARALELSKDKRANIYTDSRYAFATLHIHGAIYKERGLLTAGGKGIKNQNEILKLLEAVWEPKEIAVIHCKGHQKGKTQCQKETNVLTPQQSWLPKGQAAPARIMLAPELPEPPRYISQEEEWTQQEGSKRTKEGWWILPDHRVYVPEQLAHKVVLQQHELTHLGKTALETLLGRYYLIARLPSLCASVSQRCLLCAQNNAKQDPVGPIGVQRCGQAPFEDLEVDFTEVGPSRGNKYLLVFVCWVEAYPTRTEKAREVTKALLKDIIPRYEMPLTIGSDNGPAFVAEIVQQITKALGIRWNLHTAYRPQSSGKVERMNRTLKQAMAKLCQETTLPWTDILPLVLLRVRCAPRARVAGLNNWIDHSRVKAAHQPSDVQPEWKVTSDQKHPLRLTLKKTTDLADQPAPRDSETPC</sequence>
<comment type="caution">
    <text evidence="12">The sequence shown here is derived from an EMBL/GenBank/DDBJ whole genome shotgun (WGS) entry which is preliminary data.</text>
</comment>
<dbReference type="PANTHER" id="PTHR41694:SF5">
    <property type="entry name" value="RIBONUCLEASE H"/>
    <property type="match status" value="1"/>
</dbReference>
<dbReference type="SUPFAM" id="SSF53098">
    <property type="entry name" value="Ribonuclease H-like"/>
    <property type="match status" value="2"/>
</dbReference>
<feature type="domain" description="Integrase catalytic" evidence="11">
    <location>
        <begin position="754"/>
        <end position="921"/>
    </location>
</feature>
<dbReference type="Gene3D" id="1.10.340.70">
    <property type="match status" value="1"/>
</dbReference>
<evidence type="ECO:0000313" key="13">
    <source>
        <dbReference type="Proteomes" id="UP001177744"/>
    </source>
</evidence>
<dbReference type="Pfam" id="PF09337">
    <property type="entry name" value="zf-H2C2"/>
    <property type="match status" value="1"/>
</dbReference>
<dbReference type="Gene3D" id="3.10.20.370">
    <property type="match status" value="1"/>
</dbReference>
<evidence type="ECO:0000256" key="6">
    <source>
        <dbReference type="ARBA" id="ARBA00022801"/>
    </source>
</evidence>
<dbReference type="Proteomes" id="UP001177744">
    <property type="component" value="Unassembled WGS sequence"/>
</dbReference>
<keyword evidence="2" id="KW-0808">Transferase</keyword>
<keyword evidence="13" id="KW-1185">Reference proteome</keyword>
<dbReference type="InterPro" id="IPR012337">
    <property type="entry name" value="RNaseH-like_sf"/>
</dbReference>
<evidence type="ECO:0000313" key="12">
    <source>
        <dbReference type="EMBL" id="KAK1337411.1"/>
    </source>
</evidence>
<dbReference type="Gene3D" id="3.30.70.270">
    <property type="match status" value="2"/>
</dbReference>
<dbReference type="SUPFAM" id="SSF56672">
    <property type="entry name" value="DNA/RNA polymerases"/>
    <property type="match status" value="1"/>
</dbReference>
<evidence type="ECO:0000256" key="5">
    <source>
        <dbReference type="ARBA" id="ARBA00022759"/>
    </source>
</evidence>
<evidence type="ECO:0000259" key="10">
    <source>
        <dbReference type="PROSITE" id="PS50879"/>
    </source>
</evidence>
<keyword evidence="5" id="KW-0255">Endonuclease</keyword>
<evidence type="ECO:0000256" key="4">
    <source>
        <dbReference type="ARBA" id="ARBA00022722"/>
    </source>
</evidence>
<name>A0AA40LKW9_CNENI</name>
<feature type="domain" description="Reverse transcriptase" evidence="9">
    <location>
        <begin position="109"/>
        <end position="330"/>
    </location>
</feature>